<evidence type="ECO:0000313" key="2">
    <source>
        <dbReference type="Proteomes" id="UP001246372"/>
    </source>
</evidence>
<gene>
    <name evidence="1" type="ORF">RQP53_10600</name>
</gene>
<name>A0ABU3PCW1_9BURK</name>
<keyword evidence="2" id="KW-1185">Reference proteome</keyword>
<dbReference type="SUPFAM" id="SSF53850">
    <property type="entry name" value="Periplasmic binding protein-like II"/>
    <property type="match status" value="1"/>
</dbReference>
<reference evidence="1" key="1">
    <citation type="submission" date="2023-09" db="EMBL/GenBank/DDBJ databases">
        <title>Paucibacter sp. APW11 Genome sequencing and assembly.</title>
        <authorList>
            <person name="Kim I."/>
        </authorList>
    </citation>
    <scope>NUCLEOTIDE SEQUENCE</scope>
    <source>
        <strain evidence="1">APW11</strain>
    </source>
</reference>
<evidence type="ECO:0008006" key="3">
    <source>
        <dbReference type="Google" id="ProtNLM"/>
    </source>
</evidence>
<comment type="caution">
    <text evidence="1">The sequence shown here is derived from an EMBL/GenBank/DDBJ whole genome shotgun (WGS) entry which is preliminary data.</text>
</comment>
<dbReference type="RefSeq" id="WP_315650273.1">
    <property type="nucleotide sequence ID" value="NZ_JAVXZY010000003.1"/>
</dbReference>
<organism evidence="1 2">
    <name type="scientific">Roseateles aquae</name>
    <dbReference type="NCBI Taxonomy" id="3077235"/>
    <lineage>
        <taxon>Bacteria</taxon>
        <taxon>Pseudomonadati</taxon>
        <taxon>Pseudomonadota</taxon>
        <taxon>Betaproteobacteria</taxon>
        <taxon>Burkholderiales</taxon>
        <taxon>Sphaerotilaceae</taxon>
        <taxon>Roseateles</taxon>
    </lineage>
</organism>
<dbReference type="Proteomes" id="UP001246372">
    <property type="component" value="Unassembled WGS sequence"/>
</dbReference>
<accession>A0ABU3PCW1</accession>
<dbReference type="EMBL" id="JAVXZY010000003">
    <property type="protein sequence ID" value="MDT8999716.1"/>
    <property type="molecule type" value="Genomic_DNA"/>
</dbReference>
<sequence>MTMAATVKHALRRVLTSGLTRRSSVVLTGLCVGLALQLPGAVVAQPARPFVFGTPSSPSSPLGKWMRQVYTEALRRMGMQIEVVEAPLKRLALMTQNGSIDGEFSRTPAYAAEHPEMVKVETSLLSAVFSFYAVRPMPELGSVEAVLRGQQQVIYHRGVVGCEKLLQGRLPAERLNVVTSTAHGLEMLRLGRAQLFCEVSSEMFNERLSHSMSEHKQLYKLFDAAPPVPLNAYVLAKHADFAVRLGTTLKQMKAEGLVDRYLREALQ</sequence>
<evidence type="ECO:0000313" key="1">
    <source>
        <dbReference type="EMBL" id="MDT8999716.1"/>
    </source>
</evidence>
<proteinExistence type="predicted"/>
<protein>
    <recommendedName>
        <fullName evidence="3">Solute-binding protein family 3/N-terminal domain-containing protein</fullName>
    </recommendedName>
</protein>